<dbReference type="SUPFAM" id="SSF81593">
    <property type="entry name" value="Nucleotidyltransferase substrate binding subunit/domain"/>
    <property type="match status" value="1"/>
</dbReference>
<name>A0ABS9BWS9_9BACT</name>
<comment type="caution">
    <text evidence="1">The sequence shown here is derived from an EMBL/GenBank/DDBJ whole genome shotgun (WGS) entry which is preliminary data.</text>
</comment>
<gene>
    <name evidence="1" type="ORF">L0U89_12575</name>
</gene>
<evidence type="ECO:0000313" key="2">
    <source>
        <dbReference type="Proteomes" id="UP001201449"/>
    </source>
</evidence>
<keyword evidence="2" id="KW-1185">Reference proteome</keyword>
<dbReference type="Gene3D" id="1.20.120.330">
    <property type="entry name" value="Nucleotidyltransferases domain 2"/>
    <property type="match status" value="1"/>
</dbReference>
<reference evidence="1 2" key="1">
    <citation type="submission" date="2022-01" db="EMBL/GenBank/DDBJ databases">
        <title>Mariniradius saccharolyticus sp. nov., isolated from sediment of a river.</title>
        <authorList>
            <person name="Liu H."/>
        </authorList>
    </citation>
    <scope>NUCLEOTIDE SEQUENCE [LARGE SCALE GENOMIC DNA]</scope>
    <source>
        <strain evidence="1 2">RY-2</strain>
    </source>
</reference>
<organism evidence="1 2">
    <name type="scientific">Mariniradius sediminis</name>
    <dbReference type="NCBI Taxonomy" id="2909237"/>
    <lineage>
        <taxon>Bacteria</taxon>
        <taxon>Pseudomonadati</taxon>
        <taxon>Bacteroidota</taxon>
        <taxon>Cytophagia</taxon>
        <taxon>Cytophagales</taxon>
        <taxon>Cyclobacteriaceae</taxon>
        <taxon>Mariniradius</taxon>
    </lineage>
</organism>
<dbReference type="EMBL" id="JAKEVZ010000009">
    <property type="protein sequence ID" value="MCF1751902.1"/>
    <property type="molecule type" value="Genomic_DNA"/>
</dbReference>
<protein>
    <submittedName>
        <fullName evidence="1">Nucleotidyltransferase substrate binding protein</fullName>
    </submittedName>
</protein>
<proteinExistence type="predicted"/>
<dbReference type="InterPro" id="IPR010235">
    <property type="entry name" value="HepT"/>
</dbReference>
<accession>A0ABS9BWS9</accession>
<dbReference type="Proteomes" id="UP001201449">
    <property type="component" value="Unassembled WGS sequence"/>
</dbReference>
<evidence type="ECO:0000313" key="1">
    <source>
        <dbReference type="EMBL" id="MCF1751902.1"/>
    </source>
</evidence>
<sequence length="138" mass="16153">MKTTAPNCEQCLADFSEALQELNDALWQYSHNHKDDKSQRKVIRLFELAHEMALMTIGEYFRKQGRGYFSGSRDATVEAFNEELIDDGKGWLDMVIDRIQYNPIYQGLDQGELADKIVHKYIHLLENFQRKIIRKLEG</sequence>
<dbReference type="Pfam" id="PF08780">
    <property type="entry name" value="NTase_sub_bind"/>
    <property type="match status" value="1"/>
</dbReference>
<dbReference type="RefSeq" id="WP_234861845.1">
    <property type="nucleotide sequence ID" value="NZ_JAKEVZ010000009.1"/>
</dbReference>